<keyword evidence="10" id="KW-1185">Reference proteome</keyword>
<feature type="binding site" evidence="7">
    <location>
        <position position="39"/>
    </location>
    <ligand>
        <name>ATP</name>
        <dbReference type="ChEBI" id="CHEBI:30616"/>
    </ligand>
</feature>
<evidence type="ECO:0000256" key="4">
    <source>
        <dbReference type="ARBA" id="ARBA00022741"/>
    </source>
</evidence>
<evidence type="ECO:0000256" key="3">
    <source>
        <dbReference type="ARBA" id="ARBA00022679"/>
    </source>
</evidence>
<gene>
    <name evidence="9" type="ORF">OG469_31605</name>
</gene>
<evidence type="ECO:0000256" key="5">
    <source>
        <dbReference type="ARBA" id="ARBA00022777"/>
    </source>
</evidence>
<dbReference type="PANTHER" id="PTHR43289:SF6">
    <property type="entry name" value="SERINE_THREONINE-PROTEIN KINASE NEKL-3"/>
    <property type="match status" value="1"/>
</dbReference>
<evidence type="ECO:0000259" key="8">
    <source>
        <dbReference type="PROSITE" id="PS50011"/>
    </source>
</evidence>
<dbReference type="CDD" id="cd14014">
    <property type="entry name" value="STKc_PknB_like"/>
    <property type="match status" value="1"/>
</dbReference>
<dbReference type="Proteomes" id="UP001432014">
    <property type="component" value="Chromosome"/>
</dbReference>
<evidence type="ECO:0000256" key="1">
    <source>
        <dbReference type="ARBA" id="ARBA00012513"/>
    </source>
</evidence>
<dbReference type="Gene3D" id="1.10.510.10">
    <property type="entry name" value="Transferase(Phosphotransferase) domain 1"/>
    <property type="match status" value="1"/>
</dbReference>
<dbReference type="InterPro" id="IPR000719">
    <property type="entry name" value="Prot_kinase_dom"/>
</dbReference>
<evidence type="ECO:0000256" key="7">
    <source>
        <dbReference type="PROSITE-ProRule" id="PRU10141"/>
    </source>
</evidence>
<accession>A0ABZ1WFV3</accession>
<dbReference type="SUPFAM" id="SSF56112">
    <property type="entry name" value="Protein kinase-like (PK-like)"/>
    <property type="match status" value="1"/>
</dbReference>
<keyword evidence="6 7" id="KW-0067">ATP-binding</keyword>
<evidence type="ECO:0000256" key="2">
    <source>
        <dbReference type="ARBA" id="ARBA00022527"/>
    </source>
</evidence>
<dbReference type="InterPro" id="IPR008271">
    <property type="entry name" value="Ser/Thr_kinase_AS"/>
</dbReference>
<dbReference type="Pfam" id="PF00069">
    <property type="entry name" value="Pkinase"/>
    <property type="match status" value="1"/>
</dbReference>
<protein>
    <recommendedName>
        <fullName evidence="1">non-specific serine/threonine protein kinase</fullName>
        <ecNumber evidence="1">2.7.11.1</ecNumber>
    </recommendedName>
</protein>
<dbReference type="PROSITE" id="PS50011">
    <property type="entry name" value="PROTEIN_KINASE_DOM"/>
    <property type="match status" value="1"/>
</dbReference>
<dbReference type="PROSITE" id="PS00107">
    <property type="entry name" value="PROTEIN_KINASE_ATP"/>
    <property type="match status" value="1"/>
</dbReference>
<dbReference type="Gene3D" id="3.30.200.20">
    <property type="entry name" value="Phosphorylase Kinase, domain 1"/>
    <property type="match status" value="1"/>
</dbReference>
<dbReference type="InterPro" id="IPR011009">
    <property type="entry name" value="Kinase-like_dom_sf"/>
</dbReference>
<keyword evidence="2 9" id="KW-0723">Serine/threonine-protein kinase</keyword>
<keyword evidence="3" id="KW-0808">Transferase</keyword>
<dbReference type="InterPro" id="IPR017441">
    <property type="entry name" value="Protein_kinase_ATP_BS"/>
</dbReference>
<dbReference type="PANTHER" id="PTHR43289">
    <property type="entry name" value="MITOGEN-ACTIVATED PROTEIN KINASE KINASE KINASE 20-RELATED"/>
    <property type="match status" value="1"/>
</dbReference>
<dbReference type="EC" id="2.7.11.1" evidence="1"/>
<dbReference type="InterPro" id="IPR011990">
    <property type="entry name" value="TPR-like_helical_dom_sf"/>
</dbReference>
<dbReference type="Gene3D" id="1.25.40.10">
    <property type="entry name" value="Tetratricopeptide repeat domain"/>
    <property type="match status" value="1"/>
</dbReference>
<dbReference type="RefSeq" id="WP_329494239.1">
    <property type="nucleotide sequence ID" value="NZ_CP108460.1"/>
</dbReference>
<feature type="domain" description="Protein kinase" evidence="8">
    <location>
        <begin position="10"/>
        <end position="276"/>
    </location>
</feature>
<name>A0ABZ1WFV3_9ACTN</name>
<keyword evidence="4 7" id="KW-0547">Nucleotide-binding</keyword>
<keyword evidence="5 9" id="KW-0418">Kinase</keyword>
<evidence type="ECO:0000313" key="9">
    <source>
        <dbReference type="EMBL" id="WUS59653.1"/>
    </source>
</evidence>
<dbReference type="PROSITE" id="PS00108">
    <property type="entry name" value="PROTEIN_KINASE_ST"/>
    <property type="match status" value="1"/>
</dbReference>
<dbReference type="EMBL" id="CP108482">
    <property type="protein sequence ID" value="WUS59653.1"/>
    <property type="molecule type" value="Genomic_DNA"/>
</dbReference>
<dbReference type="SMART" id="SM00220">
    <property type="entry name" value="S_TKc"/>
    <property type="match status" value="1"/>
</dbReference>
<sequence length="524" mass="55266">MAETVIEERYTLERLLGKGGMGEVWAGHDRRLRRPVAVKLMRQHGEVGGNGVERFVREAQLTAGLEHPGVPVIYDAGSLGDQRLFLVMQLIRGRTLEQQLAERGPFPVRWAAAVAAQVSEVLAHAHQLKVVHRDLKPGNLMITPSGAIKVLDFGIAAALDADPDQPRLTAAGATPGTPGFIAPEQLLTGKPATEAADLYALGCVLYELLSGKPPFRAPTPLALAYLHAHKSPPPLRELCPHLPRSFADLVTALMAKGPEDRPSSAADVYALASPWASEPEAPARQGRPVAVPAGAVPAPAAPPDVAAMAAAVTITASARAVGQPAGTGGSVYESAYDPTLLYTRRVGLAPQEPADYAVAGRELSVGVVQRRLAELELLAEAGELQRAYDGYTALAGDAVSWLEPDGGPAPTGELQAALVSALLACQSGGARCLAGLGRGDKALKLFVDLLPDQQQVFGVRSPEALATRWEIALLRARAGLVKRAHKELVALRADQLAVLPVGDPAHERTDRMLARLGRISSTGQ</sequence>
<dbReference type="GO" id="GO:0004674">
    <property type="term" value="F:protein serine/threonine kinase activity"/>
    <property type="evidence" value="ECO:0007669"/>
    <property type="project" value="UniProtKB-KW"/>
</dbReference>
<proteinExistence type="predicted"/>
<evidence type="ECO:0000256" key="6">
    <source>
        <dbReference type="ARBA" id="ARBA00022840"/>
    </source>
</evidence>
<reference evidence="9 10" key="1">
    <citation type="submission" date="2022-10" db="EMBL/GenBank/DDBJ databases">
        <title>The complete genomes of actinobacterial strains from the NBC collection.</title>
        <authorList>
            <person name="Joergensen T.S."/>
            <person name="Alvarez Arevalo M."/>
            <person name="Sterndorff E.B."/>
            <person name="Faurdal D."/>
            <person name="Vuksanovic O."/>
            <person name="Mourched A.-S."/>
            <person name="Charusanti P."/>
            <person name="Shaw S."/>
            <person name="Blin K."/>
            <person name="Weber T."/>
        </authorList>
    </citation>
    <scope>NUCLEOTIDE SEQUENCE [LARGE SCALE GENOMIC DNA]</scope>
    <source>
        <strain evidence="9 10">NBC_01247</strain>
    </source>
</reference>
<organism evidence="9 10">
    <name type="scientific">Kitasatospora herbaricolor</name>
    <dbReference type="NCBI Taxonomy" id="68217"/>
    <lineage>
        <taxon>Bacteria</taxon>
        <taxon>Bacillati</taxon>
        <taxon>Actinomycetota</taxon>
        <taxon>Actinomycetes</taxon>
        <taxon>Kitasatosporales</taxon>
        <taxon>Streptomycetaceae</taxon>
        <taxon>Kitasatospora</taxon>
    </lineage>
</organism>
<evidence type="ECO:0000313" key="10">
    <source>
        <dbReference type="Proteomes" id="UP001432014"/>
    </source>
</evidence>